<keyword evidence="8" id="KW-1185">Reference proteome</keyword>
<dbReference type="GO" id="GO:0006511">
    <property type="term" value="P:ubiquitin-dependent protein catabolic process"/>
    <property type="evidence" value="ECO:0007669"/>
    <property type="project" value="TreeGrafter"/>
</dbReference>
<dbReference type="InterPro" id="IPR017907">
    <property type="entry name" value="Znf_RING_CS"/>
</dbReference>
<dbReference type="PANTHER" id="PTHR46016:SF1">
    <property type="entry name" value="RING-TYPE DOMAIN-CONTAINING PROTEIN"/>
    <property type="match status" value="1"/>
</dbReference>
<dbReference type="GO" id="GO:0000209">
    <property type="term" value="P:protein polyubiquitination"/>
    <property type="evidence" value="ECO:0007669"/>
    <property type="project" value="TreeGrafter"/>
</dbReference>
<keyword evidence="2 4" id="KW-0863">Zinc-finger</keyword>
<protein>
    <recommendedName>
        <fullName evidence="6">RING-type domain-containing protein</fullName>
    </recommendedName>
</protein>
<dbReference type="SMART" id="SM00184">
    <property type="entry name" value="RING"/>
    <property type="match status" value="1"/>
</dbReference>
<feature type="region of interest" description="Disordered" evidence="5">
    <location>
        <begin position="216"/>
        <end position="280"/>
    </location>
</feature>
<gene>
    <name evidence="7" type="ORF">PSON_ATCC_30995.1.T1790041</name>
</gene>
<comment type="caution">
    <text evidence="7">The sequence shown here is derived from an EMBL/GenBank/DDBJ whole genome shotgun (WGS) entry which is preliminary data.</text>
</comment>
<reference evidence="7" key="1">
    <citation type="submission" date="2021-01" db="EMBL/GenBank/DDBJ databases">
        <authorList>
            <consortium name="Genoscope - CEA"/>
            <person name="William W."/>
        </authorList>
    </citation>
    <scope>NUCLEOTIDE SEQUENCE</scope>
</reference>
<keyword evidence="1" id="KW-0479">Metal-binding</keyword>
<dbReference type="InterPro" id="IPR001841">
    <property type="entry name" value="Znf_RING"/>
</dbReference>
<evidence type="ECO:0000256" key="3">
    <source>
        <dbReference type="ARBA" id="ARBA00022833"/>
    </source>
</evidence>
<dbReference type="GO" id="GO:0008270">
    <property type="term" value="F:zinc ion binding"/>
    <property type="evidence" value="ECO:0007669"/>
    <property type="project" value="UniProtKB-KW"/>
</dbReference>
<sequence length="390" mass="45340">MIRLFEIMASQQVNPHLLCSICREVFYNPIRATCGHTFCGTCLVRWIQQKKSCPLCRHQLERNYKFDKDILASKIVGDIQVKCLKCQQWNGSMALFKQHKTKCKFIQRNNEIPLNAIEIGDDDNDVTFSFIIDTHKTIIPANSSTLVQIDEQSVEQEIDPQINLRRQNNDIPNNNFQVETNQQFINDQTNHIIQVNVLQEESSQQQQIVNEECDNNQQKSDNLNNSNQSDESNKLNNSDLSNISNISNKSYKSNRVRKQKKKSDRQKIQKIQNKQNNSDKLKQLNVIYQGQEMERNDEQIQISEQENNKVIQKGMLEQNESEIEILQPSIRILNNHEMKEQKSIRKFRINIIKNSVSVSEPLMNEDLLNELSKLTNEKLDGINKINTVIG</sequence>
<name>A0A8S1RLS2_9CILI</name>
<evidence type="ECO:0000256" key="2">
    <source>
        <dbReference type="ARBA" id="ARBA00022771"/>
    </source>
</evidence>
<evidence type="ECO:0000313" key="8">
    <source>
        <dbReference type="Proteomes" id="UP000692954"/>
    </source>
</evidence>
<evidence type="ECO:0000256" key="1">
    <source>
        <dbReference type="ARBA" id="ARBA00022723"/>
    </source>
</evidence>
<dbReference type="PANTHER" id="PTHR46016">
    <property type="entry name" value="ZINC FINGER, RING/FYVE/PHD-TYPE"/>
    <property type="match status" value="1"/>
</dbReference>
<dbReference type="InterPro" id="IPR051438">
    <property type="entry name" value="RNF_E3_ubiq-protein_ligase"/>
</dbReference>
<dbReference type="PROSITE" id="PS00518">
    <property type="entry name" value="ZF_RING_1"/>
    <property type="match status" value="1"/>
</dbReference>
<proteinExistence type="predicted"/>
<feature type="domain" description="RING-type" evidence="6">
    <location>
        <begin position="19"/>
        <end position="57"/>
    </location>
</feature>
<evidence type="ECO:0000313" key="7">
    <source>
        <dbReference type="EMBL" id="CAD8127715.1"/>
    </source>
</evidence>
<keyword evidence="3" id="KW-0862">Zinc</keyword>
<organism evidence="7 8">
    <name type="scientific">Paramecium sonneborni</name>
    <dbReference type="NCBI Taxonomy" id="65129"/>
    <lineage>
        <taxon>Eukaryota</taxon>
        <taxon>Sar</taxon>
        <taxon>Alveolata</taxon>
        <taxon>Ciliophora</taxon>
        <taxon>Intramacronucleata</taxon>
        <taxon>Oligohymenophorea</taxon>
        <taxon>Peniculida</taxon>
        <taxon>Parameciidae</taxon>
        <taxon>Paramecium</taxon>
    </lineage>
</organism>
<feature type="compositionally biased region" description="Low complexity" evidence="5">
    <location>
        <begin position="234"/>
        <end position="251"/>
    </location>
</feature>
<dbReference type="OrthoDB" id="8062037at2759"/>
<accession>A0A8S1RLS2</accession>
<dbReference type="EMBL" id="CAJJDN010000179">
    <property type="protein sequence ID" value="CAD8127715.1"/>
    <property type="molecule type" value="Genomic_DNA"/>
</dbReference>
<dbReference type="Proteomes" id="UP000692954">
    <property type="component" value="Unassembled WGS sequence"/>
</dbReference>
<dbReference type="GO" id="GO:0061630">
    <property type="term" value="F:ubiquitin protein ligase activity"/>
    <property type="evidence" value="ECO:0007669"/>
    <property type="project" value="TreeGrafter"/>
</dbReference>
<dbReference type="PROSITE" id="PS50089">
    <property type="entry name" value="ZF_RING_2"/>
    <property type="match status" value="1"/>
</dbReference>
<feature type="compositionally biased region" description="Polar residues" evidence="5">
    <location>
        <begin position="216"/>
        <end position="230"/>
    </location>
</feature>
<dbReference type="AlphaFoldDB" id="A0A8S1RLS2"/>
<evidence type="ECO:0000256" key="5">
    <source>
        <dbReference type="SAM" id="MobiDB-lite"/>
    </source>
</evidence>
<evidence type="ECO:0000259" key="6">
    <source>
        <dbReference type="PROSITE" id="PS50089"/>
    </source>
</evidence>
<evidence type="ECO:0000256" key="4">
    <source>
        <dbReference type="PROSITE-ProRule" id="PRU00175"/>
    </source>
</evidence>
<feature type="compositionally biased region" description="Basic residues" evidence="5">
    <location>
        <begin position="252"/>
        <end position="264"/>
    </location>
</feature>
<dbReference type="Pfam" id="PF13923">
    <property type="entry name" value="zf-C3HC4_2"/>
    <property type="match status" value="1"/>
</dbReference>